<feature type="transmembrane region" description="Helical" evidence="5">
    <location>
        <begin position="86"/>
        <end position="119"/>
    </location>
</feature>
<keyword evidence="2 5" id="KW-0812">Transmembrane</keyword>
<evidence type="ECO:0000256" key="2">
    <source>
        <dbReference type="ARBA" id="ARBA00022692"/>
    </source>
</evidence>
<keyword evidence="7" id="KW-1185">Reference proteome</keyword>
<name>A0A4S8PI78_9ACTN</name>
<proteinExistence type="predicted"/>
<dbReference type="EMBL" id="STGX01000004">
    <property type="protein sequence ID" value="THV30307.1"/>
    <property type="molecule type" value="Genomic_DNA"/>
</dbReference>
<feature type="transmembrane region" description="Helical" evidence="5">
    <location>
        <begin position="206"/>
        <end position="226"/>
    </location>
</feature>
<accession>A0A4S8PI78</accession>
<comment type="caution">
    <text evidence="6">The sequence shown here is derived from an EMBL/GenBank/DDBJ whole genome shotgun (WGS) entry which is preliminary data.</text>
</comment>
<organism evidence="6 7">
    <name type="scientific">Glycomyces paridis</name>
    <dbReference type="NCBI Taxonomy" id="2126555"/>
    <lineage>
        <taxon>Bacteria</taxon>
        <taxon>Bacillati</taxon>
        <taxon>Actinomycetota</taxon>
        <taxon>Actinomycetes</taxon>
        <taxon>Glycomycetales</taxon>
        <taxon>Glycomycetaceae</taxon>
        <taxon>Glycomyces</taxon>
    </lineage>
</organism>
<keyword evidence="4 5" id="KW-0472">Membrane</keyword>
<dbReference type="PANTHER" id="PTHR42723:SF1">
    <property type="entry name" value="CHLOROPHYLL SYNTHASE, CHLOROPLASTIC"/>
    <property type="match status" value="1"/>
</dbReference>
<evidence type="ECO:0000256" key="1">
    <source>
        <dbReference type="ARBA" id="ARBA00004141"/>
    </source>
</evidence>
<dbReference type="InterPro" id="IPR050475">
    <property type="entry name" value="Prenyltransferase_related"/>
</dbReference>
<feature type="transmembrane region" description="Helical" evidence="5">
    <location>
        <begin position="131"/>
        <end position="152"/>
    </location>
</feature>
<evidence type="ECO:0000256" key="3">
    <source>
        <dbReference type="ARBA" id="ARBA00022989"/>
    </source>
</evidence>
<dbReference type="OrthoDB" id="8559716at2"/>
<dbReference type="AlphaFoldDB" id="A0A4S8PI78"/>
<protein>
    <recommendedName>
        <fullName evidence="8">Prenyltransferase</fullName>
    </recommendedName>
</protein>
<dbReference type="InterPro" id="IPR000537">
    <property type="entry name" value="UbiA_prenyltransferase"/>
</dbReference>
<dbReference type="GO" id="GO:0016020">
    <property type="term" value="C:membrane"/>
    <property type="evidence" value="ECO:0007669"/>
    <property type="project" value="UniProtKB-SubCell"/>
</dbReference>
<dbReference type="Proteomes" id="UP000305792">
    <property type="component" value="Unassembled WGS sequence"/>
</dbReference>
<feature type="transmembrane region" description="Helical" evidence="5">
    <location>
        <begin position="257"/>
        <end position="279"/>
    </location>
</feature>
<gene>
    <name evidence="6" type="ORF">E9998_07065</name>
</gene>
<dbReference type="InterPro" id="IPR044878">
    <property type="entry name" value="UbiA_sf"/>
</dbReference>
<evidence type="ECO:0000313" key="7">
    <source>
        <dbReference type="Proteomes" id="UP000305792"/>
    </source>
</evidence>
<reference evidence="6 7" key="1">
    <citation type="journal article" date="2018" name="Int. J. Syst. Evol. Microbiol.">
        <title>Glycomyces paridis sp. nov., isolated from the medicinal plant Paris polyphylla.</title>
        <authorList>
            <person name="Fang X.M."/>
            <person name="Bai J.L."/>
            <person name="Su J."/>
            <person name="Zhao L.L."/>
            <person name="Liu H.Y."/>
            <person name="Ma B.P."/>
            <person name="Zhang Y.Q."/>
            <person name="Yu L.Y."/>
        </authorList>
    </citation>
    <scope>NUCLEOTIDE SEQUENCE [LARGE SCALE GENOMIC DNA]</scope>
    <source>
        <strain evidence="6 7">CPCC 204357</strain>
    </source>
</reference>
<dbReference type="Pfam" id="PF01040">
    <property type="entry name" value="UbiA"/>
    <property type="match status" value="1"/>
</dbReference>
<evidence type="ECO:0000256" key="5">
    <source>
        <dbReference type="SAM" id="Phobius"/>
    </source>
</evidence>
<evidence type="ECO:0000313" key="6">
    <source>
        <dbReference type="EMBL" id="THV30307.1"/>
    </source>
</evidence>
<feature type="transmembrane region" description="Helical" evidence="5">
    <location>
        <begin position="33"/>
        <end position="53"/>
    </location>
</feature>
<comment type="subcellular location">
    <subcellularLocation>
        <location evidence="1">Membrane</location>
        <topology evidence="1">Multi-pass membrane protein</topology>
    </subcellularLocation>
</comment>
<feature type="transmembrane region" description="Helical" evidence="5">
    <location>
        <begin position="232"/>
        <end position="250"/>
    </location>
</feature>
<keyword evidence="3 5" id="KW-1133">Transmembrane helix</keyword>
<dbReference type="Gene3D" id="1.10.357.140">
    <property type="entry name" value="UbiA prenyltransferase"/>
    <property type="match status" value="1"/>
</dbReference>
<feature type="transmembrane region" description="Helical" evidence="5">
    <location>
        <begin position="158"/>
        <end position="178"/>
    </location>
</feature>
<evidence type="ECO:0008006" key="8">
    <source>
        <dbReference type="Google" id="ProtNLM"/>
    </source>
</evidence>
<sequence>MSRPRFWTASVVMAEIGFVLATQRLVPRGPELVVMAQLILVTGPLLWLAVLAVNDAHDLASDRLNPRKAASPLVAGRVSPQGAVRIALAAGGAAVLAALSIGPLFAFGTALVVALGWAYSVPPVRLKARPGADLLANAVVGVLGPLGGWVAFTGGAHGFPWQLAVLGVLAAAALYLPTTAADRDADRRAGIATIAVRLGPRGTFELGFALWTASAVMAFFLSYNGVVLDRSLLPVQAVATPILLVLYRVLLKGRPSFTAITVVATAYLVPCAAFALTYVESI</sequence>
<evidence type="ECO:0000256" key="4">
    <source>
        <dbReference type="ARBA" id="ARBA00023136"/>
    </source>
</evidence>
<dbReference type="PANTHER" id="PTHR42723">
    <property type="entry name" value="CHLOROPHYLL SYNTHASE"/>
    <property type="match status" value="1"/>
</dbReference>
<dbReference type="GO" id="GO:0016765">
    <property type="term" value="F:transferase activity, transferring alkyl or aryl (other than methyl) groups"/>
    <property type="evidence" value="ECO:0007669"/>
    <property type="project" value="InterPro"/>
</dbReference>